<dbReference type="Proteomes" id="UP000799439">
    <property type="component" value="Unassembled WGS sequence"/>
</dbReference>
<reference evidence="7" key="1">
    <citation type="journal article" date="2020" name="Stud. Mycol.">
        <title>101 Dothideomycetes genomes: a test case for predicting lifestyles and emergence of pathogens.</title>
        <authorList>
            <person name="Haridas S."/>
            <person name="Albert R."/>
            <person name="Binder M."/>
            <person name="Bloem J."/>
            <person name="Labutti K."/>
            <person name="Salamov A."/>
            <person name="Andreopoulos B."/>
            <person name="Baker S."/>
            <person name="Barry K."/>
            <person name="Bills G."/>
            <person name="Bluhm B."/>
            <person name="Cannon C."/>
            <person name="Castanera R."/>
            <person name="Culley D."/>
            <person name="Daum C."/>
            <person name="Ezra D."/>
            <person name="Gonzalez J."/>
            <person name="Henrissat B."/>
            <person name="Kuo A."/>
            <person name="Liang C."/>
            <person name="Lipzen A."/>
            <person name="Lutzoni F."/>
            <person name="Magnuson J."/>
            <person name="Mondo S."/>
            <person name="Nolan M."/>
            <person name="Ohm R."/>
            <person name="Pangilinan J."/>
            <person name="Park H.-J."/>
            <person name="Ramirez L."/>
            <person name="Alfaro M."/>
            <person name="Sun H."/>
            <person name="Tritt A."/>
            <person name="Yoshinaga Y."/>
            <person name="Zwiers L.-H."/>
            <person name="Turgeon B."/>
            <person name="Goodwin S."/>
            <person name="Spatafora J."/>
            <person name="Crous P."/>
            <person name="Grigoriev I."/>
        </authorList>
    </citation>
    <scope>NUCLEOTIDE SEQUENCE</scope>
    <source>
        <strain evidence="7">CBS 260.36</strain>
    </source>
</reference>
<evidence type="ECO:0000256" key="1">
    <source>
        <dbReference type="ARBA" id="ARBA00004496"/>
    </source>
</evidence>
<dbReference type="AlphaFoldDB" id="A0A9P4MG75"/>
<dbReference type="CDD" id="cd06467">
    <property type="entry name" value="p23_NUDC_like"/>
    <property type="match status" value="1"/>
</dbReference>
<dbReference type="PROSITE" id="PS51203">
    <property type="entry name" value="CS"/>
    <property type="match status" value="1"/>
</dbReference>
<dbReference type="InterPro" id="IPR008978">
    <property type="entry name" value="HSP20-like_chaperone"/>
</dbReference>
<dbReference type="Gene3D" id="2.60.40.790">
    <property type="match status" value="1"/>
</dbReference>
<evidence type="ECO:0000256" key="4">
    <source>
        <dbReference type="ARBA" id="ARBA00068398"/>
    </source>
</evidence>
<evidence type="ECO:0000256" key="3">
    <source>
        <dbReference type="ARBA" id="ARBA00059400"/>
    </source>
</evidence>
<dbReference type="PANTHER" id="PTHR12356:SF3">
    <property type="entry name" value="NUCLEAR MIGRATION PROTEIN NUDC"/>
    <property type="match status" value="1"/>
</dbReference>
<evidence type="ECO:0000313" key="7">
    <source>
        <dbReference type="EMBL" id="KAF2153270.1"/>
    </source>
</evidence>
<feature type="compositionally biased region" description="Basic and acidic residues" evidence="5">
    <location>
        <begin position="8"/>
        <end position="26"/>
    </location>
</feature>
<evidence type="ECO:0000256" key="5">
    <source>
        <dbReference type="SAM" id="MobiDB-lite"/>
    </source>
</evidence>
<feature type="region of interest" description="Disordered" evidence="5">
    <location>
        <begin position="1"/>
        <end position="30"/>
    </location>
</feature>
<evidence type="ECO:0000256" key="2">
    <source>
        <dbReference type="ARBA" id="ARBA00022490"/>
    </source>
</evidence>
<evidence type="ECO:0000313" key="8">
    <source>
        <dbReference type="Proteomes" id="UP000799439"/>
    </source>
</evidence>
<dbReference type="InterPro" id="IPR037898">
    <property type="entry name" value="NudC_fam"/>
</dbReference>
<proteinExistence type="predicted"/>
<dbReference type="InterPro" id="IPR007052">
    <property type="entry name" value="CS_dom"/>
</dbReference>
<comment type="subcellular location">
    <subcellularLocation>
        <location evidence="1">Cytoplasm</location>
    </subcellularLocation>
</comment>
<comment type="function">
    <text evidence="3">Required for nuclear movement. May interact between microtubules and nuclei and/or may be involved in the generation of force used to move nuclei during interphase.</text>
</comment>
<dbReference type="SUPFAM" id="SSF49764">
    <property type="entry name" value="HSP20-like chaperones"/>
    <property type="match status" value="1"/>
</dbReference>
<comment type="caution">
    <text evidence="7">The sequence shown here is derived from an EMBL/GenBank/DDBJ whole genome shotgun (WGS) entry which is preliminary data.</text>
</comment>
<dbReference type="OrthoDB" id="416217at2759"/>
<protein>
    <recommendedName>
        <fullName evidence="4">Nuclear movement protein nudC</fullName>
    </recommendedName>
</protein>
<keyword evidence="2" id="KW-0963">Cytoplasm</keyword>
<dbReference type="EMBL" id="ML996085">
    <property type="protein sequence ID" value="KAF2153270.1"/>
    <property type="molecule type" value="Genomic_DNA"/>
</dbReference>
<evidence type="ECO:0000259" key="6">
    <source>
        <dbReference type="PROSITE" id="PS51203"/>
    </source>
</evidence>
<sequence>MPGSPTPSERERTDKEDRAREAEEQAKLPYKWTQTTADLDVSIPIPGNIKGRDLDVKLTKTSIKVAIKGQPAIIEGEFPHAIRTDESTWTLETLSSGGKEVAVHLDKANRMEWWGHVVTSAPKLDTTKIVPENSKLSDLDGQTRGMVEKMMFDQRQKEMGLPTSDENKKQEMLKKFMKEHPEMDFSNAKVS</sequence>
<dbReference type="PANTHER" id="PTHR12356">
    <property type="entry name" value="NUCLEAR MOVEMENT PROTEIN NUDC"/>
    <property type="match status" value="1"/>
</dbReference>
<dbReference type="FunFam" id="2.60.40.790:FF:000001">
    <property type="entry name" value="Nuclear migration protein nudC"/>
    <property type="match status" value="1"/>
</dbReference>
<accession>A0A9P4MG75</accession>
<dbReference type="GO" id="GO:0006457">
    <property type="term" value="P:protein folding"/>
    <property type="evidence" value="ECO:0007669"/>
    <property type="project" value="TreeGrafter"/>
</dbReference>
<dbReference type="GO" id="GO:0005737">
    <property type="term" value="C:cytoplasm"/>
    <property type="evidence" value="ECO:0007669"/>
    <property type="project" value="UniProtKB-SubCell"/>
</dbReference>
<feature type="domain" description="CS" evidence="6">
    <location>
        <begin position="25"/>
        <end position="118"/>
    </location>
</feature>
<name>A0A9P4MG75_9PEZI</name>
<dbReference type="Pfam" id="PF04969">
    <property type="entry name" value="CS"/>
    <property type="match status" value="1"/>
</dbReference>
<organism evidence="7 8">
    <name type="scientific">Myriangium duriaei CBS 260.36</name>
    <dbReference type="NCBI Taxonomy" id="1168546"/>
    <lineage>
        <taxon>Eukaryota</taxon>
        <taxon>Fungi</taxon>
        <taxon>Dikarya</taxon>
        <taxon>Ascomycota</taxon>
        <taxon>Pezizomycotina</taxon>
        <taxon>Dothideomycetes</taxon>
        <taxon>Dothideomycetidae</taxon>
        <taxon>Myriangiales</taxon>
        <taxon>Myriangiaceae</taxon>
        <taxon>Myriangium</taxon>
    </lineage>
</organism>
<gene>
    <name evidence="7" type="ORF">K461DRAFT_224813</name>
</gene>
<keyword evidence="8" id="KW-1185">Reference proteome</keyword>
<dbReference type="GO" id="GO:0051082">
    <property type="term" value="F:unfolded protein binding"/>
    <property type="evidence" value="ECO:0007669"/>
    <property type="project" value="TreeGrafter"/>
</dbReference>